<dbReference type="PANTHER" id="PTHR35146:SF1">
    <property type="entry name" value="UPF0178 PROTEIN YAII"/>
    <property type="match status" value="1"/>
</dbReference>
<protein>
    <recommendedName>
        <fullName evidence="2">UPF0178 protein NCTC11091_01538</fullName>
    </recommendedName>
</protein>
<dbReference type="CDD" id="cd18720">
    <property type="entry name" value="PIN_YqxD-like"/>
    <property type="match status" value="1"/>
</dbReference>
<proteinExistence type="inferred from homology"/>
<dbReference type="RefSeq" id="WP_067055620.1">
    <property type="nucleotide sequence ID" value="NZ_MXAO01000006.1"/>
</dbReference>
<dbReference type="HAMAP" id="MF_00489">
    <property type="entry name" value="UPF0178"/>
    <property type="match status" value="1"/>
</dbReference>
<reference evidence="3 4" key="1">
    <citation type="submission" date="2018-06" db="EMBL/GenBank/DDBJ databases">
        <authorList>
            <consortium name="Pathogen Informatics"/>
            <person name="Doyle S."/>
        </authorList>
    </citation>
    <scope>NUCLEOTIDE SEQUENCE [LARGE SCALE GENOMIC DNA]</scope>
    <source>
        <strain evidence="3 4">NCTC11091</strain>
    </source>
</reference>
<name>A0A378Q4N0_9GAMM</name>
<evidence type="ECO:0000256" key="2">
    <source>
        <dbReference type="HAMAP-Rule" id="MF_00489"/>
    </source>
</evidence>
<gene>
    <name evidence="3" type="primary">yaiI</name>
    <name evidence="3" type="ORF">NCTC11091_01538</name>
</gene>
<dbReference type="EMBL" id="UGQA01000001">
    <property type="protein sequence ID" value="STY95740.1"/>
    <property type="molecule type" value="Genomic_DNA"/>
</dbReference>
<dbReference type="Proteomes" id="UP000255193">
    <property type="component" value="Unassembled WGS sequence"/>
</dbReference>
<sequence>MRQSPITLWIDADACPVVVRKLVLKQAERTATSTIFVANHALPLPRLPMVQQVTVTAGFDQADDYIAAHVSTGDIVVTADIVLADTVISQGARVVTPHGKIYDASNIKPALNARDLMDTLRGTGVLGGGQKTNGRNAQPQQAAYNNQHKQAFANVLNAWLNAAKSTY</sequence>
<accession>A0A378Q4N0</accession>
<dbReference type="Pfam" id="PF02639">
    <property type="entry name" value="DUF188"/>
    <property type="match status" value="1"/>
</dbReference>
<organism evidence="3 4">
    <name type="scientific">Faucicola atlantae</name>
    <dbReference type="NCBI Taxonomy" id="34059"/>
    <lineage>
        <taxon>Bacteria</taxon>
        <taxon>Pseudomonadati</taxon>
        <taxon>Pseudomonadota</taxon>
        <taxon>Gammaproteobacteria</taxon>
        <taxon>Moraxellales</taxon>
        <taxon>Moraxellaceae</taxon>
        <taxon>Faucicola</taxon>
    </lineage>
</organism>
<dbReference type="AlphaFoldDB" id="A0A378Q4N0"/>
<comment type="similarity">
    <text evidence="1 2">Belongs to the UPF0178 family.</text>
</comment>
<dbReference type="InterPro" id="IPR003791">
    <property type="entry name" value="UPF0178"/>
</dbReference>
<evidence type="ECO:0000256" key="1">
    <source>
        <dbReference type="ARBA" id="ARBA00008522"/>
    </source>
</evidence>
<evidence type="ECO:0000313" key="3">
    <source>
        <dbReference type="EMBL" id="STY95740.1"/>
    </source>
</evidence>
<evidence type="ECO:0000313" key="4">
    <source>
        <dbReference type="Proteomes" id="UP000255193"/>
    </source>
</evidence>
<dbReference type="PANTHER" id="PTHR35146">
    <property type="entry name" value="UPF0178 PROTEIN YAII"/>
    <property type="match status" value="1"/>
</dbReference>